<evidence type="ECO:0000313" key="4">
    <source>
        <dbReference type="EMBL" id="CAK7947009.1"/>
    </source>
</evidence>
<dbReference type="InterPro" id="IPR003609">
    <property type="entry name" value="Pan_app"/>
</dbReference>
<sequence>MKYLMRWTQHYGGMWMSFFIILHVLQVVKTTKMVRLASVAVLSVLALSIATGDTCSNANGNSCGDATAAYCCQENLYCMPWSSDYYQCLPLPGQCGRQFTNYDFNGGDIKTIYGLQPGDCCAACLATAGCLAYTFMNSYPGTTACYLKAGMGTPQVASGFVSAVVDSYTSDQDRTPKLLRFLAEIKNTSNMPMV</sequence>
<evidence type="ECO:0000256" key="1">
    <source>
        <dbReference type="ARBA" id="ARBA00022737"/>
    </source>
</evidence>
<evidence type="ECO:0000256" key="2">
    <source>
        <dbReference type="ARBA" id="ARBA00023157"/>
    </source>
</evidence>
<protein>
    <recommendedName>
        <fullName evidence="3">Apple domain-containing protein</fullName>
    </recommendedName>
</protein>
<comment type="caution">
    <text evidence="4">The sequence shown here is derived from an EMBL/GenBank/DDBJ whole genome shotgun (WGS) entry which is preliminary data.</text>
</comment>
<dbReference type="Gene3D" id="3.50.4.10">
    <property type="entry name" value="Hepatocyte Growth Factor"/>
    <property type="match status" value="1"/>
</dbReference>
<accession>A0AAV1VL19</accession>
<dbReference type="PANTHER" id="PTHR33946:SF4">
    <property type="entry name" value="COAGULATION FACTOR XI"/>
    <property type="match status" value="1"/>
</dbReference>
<evidence type="ECO:0000259" key="3">
    <source>
        <dbReference type="PROSITE" id="PS50948"/>
    </source>
</evidence>
<dbReference type="EMBL" id="CAKLBY020000378">
    <property type="protein sequence ID" value="CAK7947009.1"/>
    <property type="molecule type" value="Genomic_DNA"/>
</dbReference>
<dbReference type="Proteomes" id="UP001162060">
    <property type="component" value="Unassembled WGS sequence"/>
</dbReference>
<organism evidence="4 5">
    <name type="scientific">Peronospora matthiolae</name>
    <dbReference type="NCBI Taxonomy" id="2874970"/>
    <lineage>
        <taxon>Eukaryota</taxon>
        <taxon>Sar</taxon>
        <taxon>Stramenopiles</taxon>
        <taxon>Oomycota</taxon>
        <taxon>Peronosporomycetes</taxon>
        <taxon>Peronosporales</taxon>
        <taxon>Peronosporaceae</taxon>
        <taxon>Peronospora</taxon>
    </lineage>
</organism>
<name>A0AAV1VL19_9STRA</name>
<keyword evidence="2" id="KW-1015">Disulfide bond</keyword>
<dbReference type="GO" id="GO:0006508">
    <property type="term" value="P:proteolysis"/>
    <property type="evidence" value="ECO:0007669"/>
    <property type="project" value="InterPro"/>
</dbReference>
<proteinExistence type="predicted"/>
<dbReference type="PROSITE" id="PS50948">
    <property type="entry name" value="PAN"/>
    <property type="match status" value="1"/>
</dbReference>
<feature type="domain" description="Apple" evidence="3">
    <location>
        <begin position="95"/>
        <end position="172"/>
    </location>
</feature>
<dbReference type="InterPro" id="IPR000177">
    <property type="entry name" value="Apple"/>
</dbReference>
<dbReference type="SMART" id="SM00223">
    <property type="entry name" value="APPLE"/>
    <property type="match status" value="1"/>
</dbReference>
<dbReference type="Pfam" id="PF14295">
    <property type="entry name" value="PAN_4"/>
    <property type="match status" value="1"/>
</dbReference>
<dbReference type="PANTHER" id="PTHR33946">
    <property type="match status" value="1"/>
</dbReference>
<dbReference type="CDD" id="cd01100">
    <property type="entry name" value="APPLE_Factor_XI_like"/>
    <property type="match status" value="1"/>
</dbReference>
<keyword evidence="1" id="KW-0677">Repeat</keyword>
<gene>
    <name evidence="4" type="ORF">PM001_LOCUS32159</name>
</gene>
<evidence type="ECO:0000313" key="5">
    <source>
        <dbReference type="Proteomes" id="UP001162060"/>
    </source>
</evidence>
<dbReference type="GO" id="GO:0005576">
    <property type="term" value="C:extracellular region"/>
    <property type="evidence" value="ECO:0007669"/>
    <property type="project" value="InterPro"/>
</dbReference>
<dbReference type="AlphaFoldDB" id="A0AAV1VL19"/>
<reference evidence="4" key="1">
    <citation type="submission" date="2024-01" db="EMBL/GenBank/DDBJ databases">
        <authorList>
            <person name="Webb A."/>
        </authorList>
    </citation>
    <scope>NUCLEOTIDE SEQUENCE</scope>
    <source>
        <strain evidence="4">Pm1</strain>
    </source>
</reference>